<dbReference type="Proteomes" id="UP000694551">
    <property type="component" value="Unplaced"/>
</dbReference>
<keyword evidence="2" id="KW-1185">Reference proteome</keyword>
<dbReference type="AlphaFoldDB" id="A0A8D0F1I3"/>
<proteinExistence type="predicted"/>
<evidence type="ECO:0000313" key="2">
    <source>
        <dbReference type="Proteomes" id="UP000694551"/>
    </source>
</evidence>
<name>A0A8D0F1I3_STROC</name>
<protein>
    <submittedName>
        <fullName evidence="1">Uncharacterized protein</fullName>
    </submittedName>
</protein>
<reference evidence="1" key="2">
    <citation type="submission" date="2025-09" db="UniProtKB">
        <authorList>
            <consortium name="Ensembl"/>
        </authorList>
    </citation>
    <scope>IDENTIFICATION</scope>
</reference>
<evidence type="ECO:0000313" key="1">
    <source>
        <dbReference type="Ensembl" id="ENSSOCP00000009960.1"/>
    </source>
</evidence>
<accession>A0A8D0F1I3</accession>
<reference evidence="1" key="1">
    <citation type="submission" date="2025-08" db="UniProtKB">
        <authorList>
            <consortium name="Ensembl"/>
        </authorList>
    </citation>
    <scope>IDENTIFICATION</scope>
</reference>
<organism evidence="1 2">
    <name type="scientific">Strix occidentalis caurina</name>
    <name type="common">northern spotted owl</name>
    <dbReference type="NCBI Taxonomy" id="311401"/>
    <lineage>
        <taxon>Eukaryota</taxon>
        <taxon>Metazoa</taxon>
        <taxon>Chordata</taxon>
        <taxon>Craniata</taxon>
        <taxon>Vertebrata</taxon>
        <taxon>Euteleostomi</taxon>
        <taxon>Archelosauria</taxon>
        <taxon>Archosauria</taxon>
        <taxon>Dinosauria</taxon>
        <taxon>Saurischia</taxon>
        <taxon>Theropoda</taxon>
        <taxon>Coelurosauria</taxon>
        <taxon>Aves</taxon>
        <taxon>Neognathae</taxon>
        <taxon>Neoaves</taxon>
        <taxon>Telluraves</taxon>
        <taxon>Strigiformes</taxon>
        <taxon>Strigidae</taxon>
        <taxon>Strix</taxon>
    </lineage>
</organism>
<sequence>GFSHQKPRLLARQQHRSLPIPWWIRVSTASKVPNSDTQLGVAELGWGQLEQTQPK</sequence>
<dbReference type="Ensembl" id="ENSSOCT00000010218.1">
    <property type="protein sequence ID" value="ENSSOCP00000009960.1"/>
    <property type="gene ID" value="ENSSOCG00000007580.1"/>
</dbReference>